<evidence type="ECO:0000256" key="3">
    <source>
        <dbReference type="SAM" id="MobiDB-lite"/>
    </source>
</evidence>
<reference evidence="5" key="2">
    <citation type="journal article" date="2023" name="IMA Fungus">
        <title>Comparative genomic study of the Penicillium genus elucidates a diverse pangenome and 15 lateral gene transfer events.</title>
        <authorList>
            <person name="Petersen C."/>
            <person name="Sorensen T."/>
            <person name="Nielsen M.R."/>
            <person name="Sondergaard T.E."/>
            <person name="Sorensen J.L."/>
            <person name="Fitzpatrick D.A."/>
            <person name="Frisvad J.C."/>
            <person name="Nielsen K.L."/>
        </authorList>
    </citation>
    <scope>NUCLEOTIDE SEQUENCE</scope>
    <source>
        <strain evidence="5">IBT 29677</strain>
    </source>
</reference>
<dbReference type="InterPro" id="IPR020568">
    <property type="entry name" value="Ribosomal_Su5_D2-typ_SF"/>
</dbReference>
<dbReference type="OrthoDB" id="10263226at2759"/>
<dbReference type="GO" id="GO:0140664">
    <property type="term" value="F:ATP-dependent DNA damage sensor activity"/>
    <property type="evidence" value="ECO:0007669"/>
    <property type="project" value="InterPro"/>
</dbReference>
<dbReference type="InterPro" id="IPR036890">
    <property type="entry name" value="HATPase_C_sf"/>
</dbReference>
<feature type="domain" description="DNA mismatch repair protein S5" evidence="4">
    <location>
        <begin position="219"/>
        <end position="358"/>
    </location>
</feature>
<dbReference type="InterPro" id="IPR014721">
    <property type="entry name" value="Ribsml_uS5_D2-typ_fold_subgr"/>
</dbReference>
<dbReference type="PANTHER" id="PTHR10073">
    <property type="entry name" value="DNA MISMATCH REPAIR PROTEIN MLH, PMS, MUTL"/>
    <property type="match status" value="1"/>
</dbReference>
<organism evidence="5 6">
    <name type="scientific">Penicillium cosmopolitanum</name>
    <dbReference type="NCBI Taxonomy" id="1131564"/>
    <lineage>
        <taxon>Eukaryota</taxon>
        <taxon>Fungi</taxon>
        <taxon>Dikarya</taxon>
        <taxon>Ascomycota</taxon>
        <taxon>Pezizomycotina</taxon>
        <taxon>Eurotiomycetes</taxon>
        <taxon>Eurotiomycetidae</taxon>
        <taxon>Eurotiales</taxon>
        <taxon>Aspergillaceae</taxon>
        <taxon>Penicillium</taxon>
    </lineage>
</organism>
<dbReference type="PROSITE" id="PS00058">
    <property type="entry name" value="DNA_MISMATCH_REPAIR_1"/>
    <property type="match status" value="1"/>
</dbReference>
<dbReference type="RefSeq" id="XP_056491587.1">
    <property type="nucleotide sequence ID" value="XM_056628853.1"/>
</dbReference>
<dbReference type="AlphaFoldDB" id="A0A9W9W6J2"/>
<dbReference type="SUPFAM" id="SSF54211">
    <property type="entry name" value="Ribosomal protein S5 domain 2-like"/>
    <property type="match status" value="1"/>
</dbReference>
<dbReference type="InterPro" id="IPR038973">
    <property type="entry name" value="MutL/Mlh/Pms-like"/>
</dbReference>
<evidence type="ECO:0000313" key="5">
    <source>
        <dbReference type="EMBL" id="KAJ5404345.1"/>
    </source>
</evidence>
<feature type="region of interest" description="Disordered" evidence="3">
    <location>
        <begin position="396"/>
        <end position="572"/>
    </location>
</feature>
<evidence type="ECO:0000313" key="6">
    <source>
        <dbReference type="Proteomes" id="UP001147747"/>
    </source>
</evidence>
<dbReference type="GO" id="GO:0032389">
    <property type="term" value="C:MutLalpha complex"/>
    <property type="evidence" value="ECO:0007669"/>
    <property type="project" value="TreeGrafter"/>
</dbReference>
<sequence length="887" mass="96622">MPIEALPQATVRAIGSTSVISDPCSVVKELVDNALDASASSISVELSLNTIDVIQVKDNGIGISADDHPGVCRHACTSKIQTVEDLKNIGGTSFGFRGEALASVVEMSGGVTVTTRTTSEVIGSCVKYSREGEILQNQRTAHPVGTTVRVTDFLKHIPVRRQTVLKGTAKALAKIRKLLQAYAYARPSCRFSLKFLNAKNENNNWMYVPSPEAAISDAAAKIAGRDASSCCIMKDVSSNVNTQNENNLTSGTYHLSAFLPRPDIDFSKINHVGQFVSLDGRPLSSSRGISHDIVKLFKSYLRSAASKDEFSKTIVDPFLCLQLECPQGAYDVNIEPGKDDVLFEDRKTILSLAESLFGDFYGQLPVDAKKSLTKDKSASSTTAGTATGFNILMARKQTERPPPNQPVNVRKLPVSHSTRKPPSHPPSQTRTAISPPRDETRNSQPECANEDRSPADRNSRFINPWSVTKMNTPLHTPGRYGRNAASRTPLSPDTQRLAPTLRHTPQSPPDTPDVAHPESLRAPSGSPISRRRVPQSSASPPLSKEPTGSSSKREARERDKERYGNGALDTWFQRTTQISMGQTPLDQPPSIDDLVPTLSQLAQQRFGAEDDVQTIDNEIPELSQDIPTGTSGDAGSSSSPEDQESTANAHDTSMNSGRGYPVLEHWAASLKDGFNAGGSSGLEWAMDFERRKKEANQKHRSRPVPDQQTSEPSSQPQSSQASQRPHQNRFIAAKAALAADRPFGPEVTSKPAITLHDPRAYLMRHESSKASRNRALDGSNSRRHHTSRLPFERIPDGHGLHDVCLSVPTDLPSISDSFKVSTSHDSYINGGKDTEAFLDPEINTLVPIWAQRLQSIVAGEYKGSGSQPCSDQADLETVIAKHLKLRY</sequence>
<feature type="region of interest" description="Disordered" evidence="3">
    <location>
        <begin position="692"/>
        <end position="726"/>
    </location>
</feature>
<feature type="region of interest" description="Disordered" evidence="3">
    <location>
        <begin position="620"/>
        <end position="656"/>
    </location>
</feature>
<feature type="compositionally biased region" description="Basic and acidic residues" evidence="3">
    <location>
        <begin position="551"/>
        <end position="563"/>
    </location>
</feature>
<dbReference type="GO" id="GO:0006298">
    <property type="term" value="P:mismatch repair"/>
    <property type="evidence" value="ECO:0007669"/>
    <property type="project" value="InterPro"/>
</dbReference>
<dbReference type="Pfam" id="PF01119">
    <property type="entry name" value="DNA_mis_repair"/>
    <property type="match status" value="1"/>
</dbReference>
<comment type="similarity">
    <text evidence="1">Belongs to the DNA mismatch repair MutL/HexB family.</text>
</comment>
<protein>
    <recommendedName>
        <fullName evidence="4">DNA mismatch repair protein S5 domain-containing protein</fullName>
    </recommendedName>
</protein>
<dbReference type="GeneID" id="81367833"/>
<gene>
    <name evidence="5" type="ORF">N7509_004216</name>
</gene>
<dbReference type="Gene3D" id="3.30.230.10">
    <property type="match status" value="1"/>
</dbReference>
<comment type="caution">
    <text evidence="5">The sequence shown here is derived from an EMBL/GenBank/DDBJ whole genome shotgun (WGS) entry which is preliminary data.</text>
</comment>
<dbReference type="NCBIfam" id="TIGR00585">
    <property type="entry name" value="mutl"/>
    <property type="match status" value="1"/>
</dbReference>
<feature type="compositionally biased region" description="Basic and acidic residues" evidence="3">
    <location>
        <begin position="449"/>
        <end position="459"/>
    </location>
</feature>
<dbReference type="Gene3D" id="3.30.565.10">
    <property type="entry name" value="Histidine kinase-like ATPase, C-terminal domain"/>
    <property type="match status" value="1"/>
</dbReference>
<feature type="compositionally biased region" description="Low complexity" evidence="3">
    <location>
        <begin position="705"/>
        <end position="725"/>
    </location>
</feature>
<dbReference type="Pfam" id="PF13589">
    <property type="entry name" value="HATPase_c_3"/>
    <property type="match status" value="1"/>
</dbReference>
<dbReference type="GO" id="GO:0005524">
    <property type="term" value="F:ATP binding"/>
    <property type="evidence" value="ECO:0007669"/>
    <property type="project" value="InterPro"/>
</dbReference>
<feature type="region of interest" description="Disordered" evidence="3">
    <location>
        <begin position="765"/>
        <end position="785"/>
    </location>
</feature>
<dbReference type="SMART" id="SM01340">
    <property type="entry name" value="DNA_mis_repair"/>
    <property type="match status" value="1"/>
</dbReference>
<dbReference type="InterPro" id="IPR002099">
    <property type="entry name" value="MutL/Mlh/PMS"/>
</dbReference>
<feature type="compositionally biased region" description="Low complexity" evidence="3">
    <location>
        <begin position="628"/>
        <end position="639"/>
    </location>
</feature>
<proteinExistence type="inferred from homology"/>
<dbReference type="Proteomes" id="UP001147747">
    <property type="component" value="Unassembled WGS sequence"/>
</dbReference>
<name>A0A9W9W6J2_9EURO</name>
<dbReference type="EMBL" id="JAPZBU010000005">
    <property type="protein sequence ID" value="KAJ5404345.1"/>
    <property type="molecule type" value="Genomic_DNA"/>
</dbReference>
<keyword evidence="6" id="KW-1185">Reference proteome</keyword>
<evidence type="ECO:0000259" key="4">
    <source>
        <dbReference type="SMART" id="SM01340"/>
    </source>
</evidence>
<feature type="compositionally biased region" description="Polar residues" evidence="3">
    <location>
        <begin position="465"/>
        <end position="474"/>
    </location>
</feature>
<dbReference type="PANTHER" id="PTHR10073:SF41">
    <property type="entry name" value="MISMATCH REPAIR PROTEIN, PUTATIVE (AFU_ORTHOLOGUE AFUA_8G05820)-RELATED"/>
    <property type="match status" value="1"/>
</dbReference>
<accession>A0A9W9W6J2</accession>
<dbReference type="GO" id="GO:0016887">
    <property type="term" value="F:ATP hydrolysis activity"/>
    <property type="evidence" value="ECO:0007669"/>
    <property type="project" value="InterPro"/>
</dbReference>
<keyword evidence="2" id="KW-0227">DNA damage</keyword>
<evidence type="ECO:0000256" key="2">
    <source>
        <dbReference type="ARBA" id="ARBA00022763"/>
    </source>
</evidence>
<dbReference type="FunFam" id="3.30.565.10:FF:000017">
    <property type="entry name" value="PMS1 homolog 1, mismatch repair system component"/>
    <property type="match status" value="1"/>
</dbReference>
<dbReference type="InterPro" id="IPR014762">
    <property type="entry name" value="DNA_mismatch_repair_CS"/>
</dbReference>
<dbReference type="GO" id="GO:0061982">
    <property type="term" value="P:meiosis I cell cycle process"/>
    <property type="evidence" value="ECO:0007669"/>
    <property type="project" value="UniProtKB-ARBA"/>
</dbReference>
<evidence type="ECO:0000256" key="1">
    <source>
        <dbReference type="ARBA" id="ARBA00006082"/>
    </source>
</evidence>
<feature type="compositionally biased region" description="Polar residues" evidence="3">
    <location>
        <begin position="645"/>
        <end position="656"/>
    </location>
</feature>
<dbReference type="InterPro" id="IPR013507">
    <property type="entry name" value="DNA_mismatch_S5_2-like"/>
</dbReference>
<feature type="compositionally biased region" description="Polar residues" evidence="3">
    <location>
        <begin position="485"/>
        <end position="494"/>
    </location>
</feature>
<dbReference type="GO" id="GO:0030983">
    <property type="term" value="F:mismatched DNA binding"/>
    <property type="evidence" value="ECO:0007669"/>
    <property type="project" value="InterPro"/>
</dbReference>
<reference evidence="5" key="1">
    <citation type="submission" date="2022-12" db="EMBL/GenBank/DDBJ databases">
        <authorList>
            <person name="Petersen C."/>
        </authorList>
    </citation>
    <scope>NUCLEOTIDE SEQUENCE</scope>
    <source>
        <strain evidence="5">IBT 29677</strain>
    </source>
</reference>
<dbReference type="SUPFAM" id="SSF55874">
    <property type="entry name" value="ATPase domain of HSP90 chaperone/DNA topoisomerase II/histidine kinase"/>
    <property type="match status" value="1"/>
</dbReference>
<feature type="compositionally biased region" description="Polar residues" evidence="3">
    <location>
        <begin position="534"/>
        <end position="550"/>
    </location>
</feature>